<comment type="caution">
    <text evidence="2">The sequence shown here is derived from an EMBL/GenBank/DDBJ whole genome shotgun (WGS) entry which is preliminary data.</text>
</comment>
<reference evidence="2 3" key="1">
    <citation type="submission" date="2016-03" db="EMBL/GenBank/DDBJ databases">
        <title>Fine-scale spatial genetic structure of a fungal parasite of coffee scale insects.</title>
        <authorList>
            <person name="Jackson D."/>
            <person name="Zemenick K.A."/>
            <person name="Malloure B."/>
            <person name="Quandt C.A."/>
            <person name="James T.Y."/>
        </authorList>
    </citation>
    <scope>NUCLEOTIDE SEQUENCE [LARGE SCALE GENOMIC DNA]</scope>
    <source>
        <strain evidence="2 3">UM487</strain>
    </source>
</reference>
<feature type="compositionally biased region" description="Polar residues" evidence="1">
    <location>
        <begin position="254"/>
        <end position="265"/>
    </location>
</feature>
<dbReference type="OMA" id="ISATANC"/>
<feature type="region of interest" description="Disordered" evidence="1">
    <location>
        <begin position="251"/>
        <end position="273"/>
    </location>
</feature>
<gene>
    <name evidence="2" type="ORF">LLEC1_02163</name>
</gene>
<organism evidence="2 3">
    <name type="scientific">Cordyceps confragosa</name>
    <name type="common">Lecanicillium lecanii</name>
    <dbReference type="NCBI Taxonomy" id="2714763"/>
    <lineage>
        <taxon>Eukaryota</taxon>
        <taxon>Fungi</taxon>
        <taxon>Dikarya</taxon>
        <taxon>Ascomycota</taxon>
        <taxon>Pezizomycotina</taxon>
        <taxon>Sordariomycetes</taxon>
        <taxon>Hypocreomycetidae</taxon>
        <taxon>Hypocreales</taxon>
        <taxon>Cordycipitaceae</taxon>
        <taxon>Akanthomyces</taxon>
    </lineage>
</organism>
<evidence type="ECO:0000256" key="1">
    <source>
        <dbReference type="SAM" id="MobiDB-lite"/>
    </source>
</evidence>
<dbReference type="PANTHER" id="PTHR40625:SF1">
    <property type="entry name" value="AMP-ACTIVATED PROTEIN KINASE GLYCOGEN-BINDING DOMAIN-CONTAINING PROTEIN"/>
    <property type="match status" value="1"/>
</dbReference>
<accession>A0A179IE53</accession>
<feature type="compositionally biased region" description="Acidic residues" evidence="1">
    <location>
        <begin position="343"/>
        <end position="352"/>
    </location>
</feature>
<proteinExistence type="predicted"/>
<protein>
    <submittedName>
        <fullName evidence="2">Uncharacterized protein</fullName>
    </submittedName>
</protein>
<name>A0A179IE53_CORDF</name>
<evidence type="ECO:0000313" key="3">
    <source>
        <dbReference type="Proteomes" id="UP000243081"/>
    </source>
</evidence>
<dbReference type="AlphaFoldDB" id="A0A179IE53"/>
<dbReference type="Proteomes" id="UP000243081">
    <property type="component" value="Unassembled WGS sequence"/>
</dbReference>
<feature type="compositionally biased region" description="Basic and acidic residues" evidence="1">
    <location>
        <begin position="353"/>
        <end position="363"/>
    </location>
</feature>
<sequence length="463" mass="50136">MAARPPTQYELNGATEMCNPSMPSTTFCPYLPGQKVNTLYIPEETTSRTRRASLSSLSEEHFRTMDPHSKFVTPQPAAPSHAELSIRRTGTAAPALHTDLAFIKDRSLSAGSPSKSPWRRFFDRALISRSSENRRCSVSNDDHRSLTSPSSTSNYDIRPLTSSEGTRTRDISPASLRRLLVGEIDTSVRPASRGSLTPSANSRTRSFDELDQVDEEDDDEFVATTNTLSMYTAEEPLFATRLSPPPFRRGVSPVTATSSSAQTVMPSPWSPQLPLRTSEGTTSGLLISPVPQQPLAQLSMPESPILSGLDTGFHSACPSSTLSSAMNSPASPTLGEFPSSYDDTQDDDDDIDERFPFSSHEETPVSSTAAKSGRHVKVPSTASFSRYCLPQLVFSTDKLPSADNTLSTSPRFTTVSSPLLMPRSGEPVSDNGNSNLLGSSLDVGLSGFASELRWVADSITSRR</sequence>
<keyword evidence="3" id="KW-1185">Reference proteome</keyword>
<dbReference type="PANTHER" id="PTHR40625">
    <property type="entry name" value="GTP-BINDING PROTEIN ESDC-RELATED"/>
    <property type="match status" value="1"/>
</dbReference>
<evidence type="ECO:0000313" key="2">
    <source>
        <dbReference type="EMBL" id="OAR00040.1"/>
    </source>
</evidence>
<feature type="region of interest" description="Disordered" evidence="1">
    <location>
        <begin position="320"/>
        <end position="375"/>
    </location>
</feature>
<feature type="compositionally biased region" description="Basic and acidic residues" evidence="1">
    <location>
        <begin position="132"/>
        <end position="145"/>
    </location>
</feature>
<feature type="compositionally biased region" description="Polar residues" evidence="1">
    <location>
        <begin position="320"/>
        <end position="331"/>
    </location>
</feature>
<dbReference type="OrthoDB" id="5422351at2759"/>
<feature type="compositionally biased region" description="Polar residues" evidence="1">
    <location>
        <begin position="146"/>
        <end position="165"/>
    </location>
</feature>
<dbReference type="EMBL" id="LUKN01001896">
    <property type="protein sequence ID" value="OAR00040.1"/>
    <property type="molecule type" value="Genomic_DNA"/>
</dbReference>
<feature type="region of interest" description="Disordered" evidence="1">
    <location>
        <begin position="132"/>
        <end position="174"/>
    </location>
</feature>